<feature type="compositionally biased region" description="Low complexity" evidence="1">
    <location>
        <begin position="1"/>
        <end position="20"/>
    </location>
</feature>
<feature type="compositionally biased region" description="Basic and acidic residues" evidence="1">
    <location>
        <begin position="391"/>
        <end position="402"/>
    </location>
</feature>
<protein>
    <submittedName>
        <fullName evidence="2">Uncharacterized protein</fullName>
    </submittedName>
</protein>
<dbReference type="KEGG" id="ksn:43588343"/>
<feature type="region of interest" description="Disordered" evidence="1">
    <location>
        <begin position="186"/>
        <end position="454"/>
    </location>
</feature>
<feature type="compositionally biased region" description="Polar residues" evidence="1">
    <location>
        <begin position="360"/>
        <end position="369"/>
    </location>
</feature>
<proteinExistence type="predicted"/>
<feature type="compositionally biased region" description="Pro residues" evidence="1">
    <location>
        <begin position="252"/>
        <end position="262"/>
    </location>
</feature>
<dbReference type="AlphaFoldDB" id="A0AAJ8MZX1"/>
<feature type="compositionally biased region" description="Low complexity" evidence="1">
    <location>
        <begin position="233"/>
        <end position="251"/>
    </location>
</feature>
<feature type="region of interest" description="Disordered" evidence="1">
    <location>
        <begin position="1"/>
        <end position="35"/>
    </location>
</feature>
<feature type="region of interest" description="Disordered" evidence="1">
    <location>
        <begin position="604"/>
        <end position="627"/>
    </location>
</feature>
<reference evidence="2" key="1">
    <citation type="submission" date="2017-08" db="EMBL/GenBank/DDBJ databases">
        <authorList>
            <person name="Cuomo C."/>
            <person name="Billmyre B."/>
            <person name="Heitman J."/>
        </authorList>
    </citation>
    <scope>NUCLEOTIDE SEQUENCE</scope>
    <source>
        <strain evidence="2">CBS 12478</strain>
    </source>
</reference>
<feature type="compositionally biased region" description="Basic and acidic residues" evidence="1">
    <location>
        <begin position="604"/>
        <end position="614"/>
    </location>
</feature>
<evidence type="ECO:0000313" key="2">
    <source>
        <dbReference type="EMBL" id="WWD21221.1"/>
    </source>
</evidence>
<keyword evidence="3" id="KW-1185">Reference proteome</keyword>
<gene>
    <name evidence="2" type="ORF">CI109_105705</name>
</gene>
<reference evidence="2" key="2">
    <citation type="submission" date="2024-01" db="EMBL/GenBank/DDBJ databases">
        <title>Comparative genomics of Cryptococcus and Kwoniella reveals pathogenesis evolution and contrasting modes of karyotype evolution via chromosome fusion or intercentromeric recombination.</title>
        <authorList>
            <person name="Coelho M.A."/>
            <person name="David-Palma M."/>
            <person name="Shea T."/>
            <person name="Bowers K."/>
            <person name="McGinley-Smith S."/>
            <person name="Mohammad A.W."/>
            <person name="Gnirke A."/>
            <person name="Yurkov A.M."/>
            <person name="Nowrousian M."/>
            <person name="Sun S."/>
            <person name="Cuomo C.A."/>
            <person name="Heitman J."/>
        </authorList>
    </citation>
    <scope>NUCLEOTIDE SEQUENCE</scope>
    <source>
        <strain evidence="2">CBS 12478</strain>
    </source>
</reference>
<feature type="compositionally biased region" description="Pro residues" evidence="1">
    <location>
        <begin position="188"/>
        <end position="203"/>
    </location>
</feature>
<feature type="compositionally biased region" description="Polar residues" evidence="1">
    <location>
        <begin position="286"/>
        <end position="310"/>
    </location>
</feature>
<dbReference type="EMBL" id="CP144060">
    <property type="protein sequence ID" value="WWD21221.1"/>
    <property type="molecule type" value="Genomic_DNA"/>
</dbReference>
<dbReference type="Proteomes" id="UP000322225">
    <property type="component" value="Chromosome 10"/>
</dbReference>
<evidence type="ECO:0000313" key="3">
    <source>
        <dbReference type="Proteomes" id="UP000322225"/>
    </source>
</evidence>
<name>A0AAJ8MZX1_9TREE</name>
<feature type="compositionally biased region" description="Polar residues" evidence="1">
    <location>
        <begin position="25"/>
        <end position="35"/>
    </location>
</feature>
<feature type="region of interest" description="Disordered" evidence="1">
    <location>
        <begin position="111"/>
        <end position="143"/>
    </location>
</feature>
<evidence type="ECO:0000256" key="1">
    <source>
        <dbReference type="SAM" id="MobiDB-lite"/>
    </source>
</evidence>
<accession>A0AAJ8MZX1</accession>
<sequence>MSSSRSRYSTWSSSSSDAWSVPNGGPTTPRSEDSLSLQFESVSMVEKVSVGSLKHVKRETWWEIAATPEVSIRDLSVCLDDSPTIPTVSLPTEKGASPYNTVIIPNTIRPRERQGKQATRPSTLIGLGNNHSSPGPSRDPFLVESSVHDTNLDQIDGSRHQAYAERPKTPIAGPSSIHRPFTQRALLPPLPTTKPSRIRPPLPSFCSTPDFSAPPAPSIPSRSSSRKRPVPPSRGSSLRSITQSSQTASSSHPPPRSFPPLKPSTLASSVRRPVPARSTSHPPPVTTHSQLRSSASLKRSVTPTPLQPISETPRDLDVSPDASWALRKPHYRQTLHRSKSQPNLRAPPSEMTFKLKLKRSNSQSVNPGTFVSRDAFPGQRRDSLDLGSLRDSGKDANKERAGRASFSDMTRTFMRDRGSLDESPTLPSDENLGPSGMKRSPRTQSFLSMRRNGKKRPSLLAFPETWSPQPVAPRSTSEPVMASLSTLPSSSLKIERLRLPRISTELKVVFNASVAELDVSTPDLEPDSWTKKEAIEAVLEAEGWTWPTPPSPHSAYSPVYKYRMEREDTPGMISTTDTIDSFSPQTPSSSEFCLHGEVEWLAREKKGEGNREDATAEGSVEILDISP</sequence>
<organism evidence="2 3">
    <name type="scientific">Kwoniella shandongensis</name>
    <dbReference type="NCBI Taxonomy" id="1734106"/>
    <lineage>
        <taxon>Eukaryota</taxon>
        <taxon>Fungi</taxon>
        <taxon>Dikarya</taxon>
        <taxon>Basidiomycota</taxon>
        <taxon>Agaricomycotina</taxon>
        <taxon>Tremellomycetes</taxon>
        <taxon>Tremellales</taxon>
        <taxon>Cryptococcaceae</taxon>
        <taxon>Kwoniella</taxon>
    </lineage>
</organism>
<dbReference type="GeneID" id="43588343"/>
<feature type="compositionally biased region" description="Basic residues" evidence="1">
    <location>
        <begin position="327"/>
        <end position="339"/>
    </location>
</feature>
<dbReference type="RefSeq" id="XP_031861441.2">
    <property type="nucleotide sequence ID" value="XM_032004210.2"/>
</dbReference>